<accession>A0AAE0J2E9</accession>
<organism evidence="3 4">
    <name type="scientific">Cercophora scortea</name>
    <dbReference type="NCBI Taxonomy" id="314031"/>
    <lineage>
        <taxon>Eukaryota</taxon>
        <taxon>Fungi</taxon>
        <taxon>Dikarya</taxon>
        <taxon>Ascomycota</taxon>
        <taxon>Pezizomycotina</taxon>
        <taxon>Sordariomycetes</taxon>
        <taxon>Sordariomycetidae</taxon>
        <taxon>Sordariales</taxon>
        <taxon>Lasiosphaeriaceae</taxon>
        <taxon>Cercophora</taxon>
    </lineage>
</organism>
<dbReference type="InterPro" id="IPR010730">
    <property type="entry name" value="HET"/>
</dbReference>
<evidence type="ECO:0000259" key="2">
    <source>
        <dbReference type="Pfam" id="PF06985"/>
    </source>
</evidence>
<keyword evidence="4" id="KW-1185">Reference proteome</keyword>
<feature type="compositionally biased region" description="Pro residues" evidence="1">
    <location>
        <begin position="43"/>
        <end position="55"/>
    </location>
</feature>
<gene>
    <name evidence="3" type="ORF">B0T19DRAFT_405956</name>
</gene>
<reference evidence="3" key="1">
    <citation type="journal article" date="2023" name="Mol. Phylogenet. Evol.">
        <title>Genome-scale phylogeny and comparative genomics of the fungal order Sordariales.</title>
        <authorList>
            <person name="Hensen N."/>
            <person name="Bonometti L."/>
            <person name="Westerberg I."/>
            <person name="Brannstrom I.O."/>
            <person name="Guillou S."/>
            <person name="Cros-Aarteil S."/>
            <person name="Calhoun S."/>
            <person name="Haridas S."/>
            <person name="Kuo A."/>
            <person name="Mondo S."/>
            <person name="Pangilinan J."/>
            <person name="Riley R."/>
            <person name="LaButti K."/>
            <person name="Andreopoulos B."/>
            <person name="Lipzen A."/>
            <person name="Chen C."/>
            <person name="Yan M."/>
            <person name="Daum C."/>
            <person name="Ng V."/>
            <person name="Clum A."/>
            <person name="Steindorff A."/>
            <person name="Ohm R.A."/>
            <person name="Martin F."/>
            <person name="Silar P."/>
            <person name="Natvig D.O."/>
            <person name="Lalanne C."/>
            <person name="Gautier V."/>
            <person name="Ament-Velasquez S.L."/>
            <person name="Kruys A."/>
            <person name="Hutchinson M.I."/>
            <person name="Powell A.J."/>
            <person name="Barry K."/>
            <person name="Miller A.N."/>
            <person name="Grigoriev I.V."/>
            <person name="Debuchy R."/>
            <person name="Gladieux P."/>
            <person name="Hiltunen Thoren M."/>
            <person name="Johannesson H."/>
        </authorList>
    </citation>
    <scope>NUCLEOTIDE SEQUENCE</scope>
    <source>
        <strain evidence="3">SMH4131-1</strain>
    </source>
</reference>
<sequence length="624" mass="69653">MPSTKNYIRRLARGMNNLLRLRQPKANNMQHQEFEATPSTVPSSPPDPQDTPASPPTLAIFSYTLLKSHDSIRLLHLQPASEITAKISIRLSEHRLSDAEPYEALSYTWGALDDLQDITISQANAQYTLPVTLNCHSALQRLRLPDRERVMWIDAISINQADTTERSAQVALMGRIYSLASGVIIDVGEVSATSEAAIDFIIHGQTSDPDFLYASGFGLAIRNAVDAFYARPWFSRVWVLQEVFMAQRAQLLCGTRVEDWALFRPFRIWVDSRPARETEHWHVALPWQVPSVMSVSSRTGRHYRGGEDLLALLCQQRSCGASDPRDKVFALLSMVEFDGGGLVADYVKTATRAYTETAAWLLDRVGLGFLPCAGAGAGSGHEAVPSDLPSWVPNWNHRHLEPWMIGLSDIYYPLDACGQATGPVYELLSHGDGDSSMLKVRGLLADAIVMNSGTINIRNKDNSDLKAFVAECREYRRRLDAPVPLPKVRYWWPKTNEVRLHPPDWASSEYGLPVKEPRRLSDNDLCDYVTFFTVGRQLVMTEKGYFGVAPTVAQQGDIVTCFLGAKVPYVLRKKESNSDSRPEFSLIGESYIYGLMEGEAFRGVDLSNIHSEDPPSPCQDFVIS</sequence>
<dbReference type="PANTHER" id="PTHR24148">
    <property type="entry name" value="ANKYRIN REPEAT DOMAIN-CONTAINING PROTEIN 39 HOMOLOG-RELATED"/>
    <property type="match status" value="1"/>
</dbReference>
<feature type="domain" description="Heterokaryon incompatibility" evidence="2">
    <location>
        <begin position="102"/>
        <end position="242"/>
    </location>
</feature>
<dbReference type="Pfam" id="PF26639">
    <property type="entry name" value="Het-6_barrel"/>
    <property type="match status" value="1"/>
</dbReference>
<dbReference type="AlphaFoldDB" id="A0AAE0J2E9"/>
<reference evidence="3" key="2">
    <citation type="submission" date="2023-06" db="EMBL/GenBank/DDBJ databases">
        <authorList>
            <consortium name="Lawrence Berkeley National Laboratory"/>
            <person name="Haridas S."/>
            <person name="Hensen N."/>
            <person name="Bonometti L."/>
            <person name="Westerberg I."/>
            <person name="Brannstrom I.O."/>
            <person name="Guillou S."/>
            <person name="Cros-Aarteil S."/>
            <person name="Calhoun S."/>
            <person name="Kuo A."/>
            <person name="Mondo S."/>
            <person name="Pangilinan J."/>
            <person name="Riley R."/>
            <person name="Labutti K."/>
            <person name="Andreopoulos B."/>
            <person name="Lipzen A."/>
            <person name="Chen C."/>
            <person name="Yanf M."/>
            <person name="Daum C."/>
            <person name="Ng V."/>
            <person name="Clum A."/>
            <person name="Steindorff A."/>
            <person name="Ohm R."/>
            <person name="Martin F."/>
            <person name="Silar P."/>
            <person name="Natvig D."/>
            <person name="Lalanne C."/>
            <person name="Gautier V."/>
            <person name="Ament-Velasquez S.L."/>
            <person name="Kruys A."/>
            <person name="Hutchinson M.I."/>
            <person name="Powell A.J."/>
            <person name="Barry K."/>
            <person name="Miller A.N."/>
            <person name="Grigoriev I.V."/>
            <person name="Debuchy R."/>
            <person name="Gladieux P."/>
            <person name="Thoren M.H."/>
            <person name="Johannesson H."/>
        </authorList>
    </citation>
    <scope>NUCLEOTIDE SEQUENCE</scope>
    <source>
        <strain evidence="3">SMH4131-1</strain>
    </source>
</reference>
<evidence type="ECO:0000313" key="3">
    <source>
        <dbReference type="EMBL" id="KAK3335277.1"/>
    </source>
</evidence>
<comment type="caution">
    <text evidence="3">The sequence shown here is derived from an EMBL/GenBank/DDBJ whole genome shotgun (WGS) entry which is preliminary data.</text>
</comment>
<evidence type="ECO:0000256" key="1">
    <source>
        <dbReference type="SAM" id="MobiDB-lite"/>
    </source>
</evidence>
<dbReference type="InterPro" id="IPR052895">
    <property type="entry name" value="HetReg/Transcr_Mod"/>
</dbReference>
<feature type="region of interest" description="Disordered" evidence="1">
    <location>
        <begin position="32"/>
        <end position="55"/>
    </location>
</feature>
<dbReference type="EMBL" id="JAUEPO010000001">
    <property type="protein sequence ID" value="KAK3335277.1"/>
    <property type="molecule type" value="Genomic_DNA"/>
</dbReference>
<dbReference type="Proteomes" id="UP001286456">
    <property type="component" value="Unassembled WGS sequence"/>
</dbReference>
<dbReference type="PANTHER" id="PTHR24148:SF64">
    <property type="entry name" value="HETEROKARYON INCOMPATIBILITY DOMAIN-CONTAINING PROTEIN"/>
    <property type="match status" value="1"/>
</dbReference>
<evidence type="ECO:0000313" key="4">
    <source>
        <dbReference type="Proteomes" id="UP001286456"/>
    </source>
</evidence>
<dbReference type="Pfam" id="PF06985">
    <property type="entry name" value="HET"/>
    <property type="match status" value="1"/>
</dbReference>
<proteinExistence type="predicted"/>
<protein>
    <submittedName>
        <fullName evidence="3">Heterokaryon incompatibility protein-domain-containing protein</fullName>
    </submittedName>
</protein>
<name>A0AAE0J2E9_9PEZI</name>